<feature type="region of interest" description="Disordered" evidence="1">
    <location>
        <begin position="193"/>
        <end position="468"/>
    </location>
</feature>
<dbReference type="Proteomes" id="UP000275772">
    <property type="component" value="Unassembled WGS sequence"/>
</dbReference>
<feature type="compositionally biased region" description="Basic and acidic residues" evidence="1">
    <location>
        <begin position="407"/>
        <end position="418"/>
    </location>
</feature>
<evidence type="ECO:0000313" key="4">
    <source>
        <dbReference type="Proteomes" id="UP000275772"/>
    </source>
</evidence>
<protein>
    <submittedName>
        <fullName evidence="3">Uncharacterized protein</fullName>
    </submittedName>
</protein>
<keyword evidence="2" id="KW-0732">Signal</keyword>
<proteinExistence type="predicted"/>
<feature type="chain" id="PRO_5016565912" evidence="2">
    <location>
        <begin position="22"/>
        <end position="487"/>
    </location>
</feature>
<name>A0A383UKH6_BLUHO</name>
<evidence type="ECO:0000256" key="2">
    <source>
        <dbReference type="SAM" id="SignalP"/>
    </source>
</evidence>
<accession>A0A383UKH6</accession>
<dbReference type="EMBL" id="UNSH01000008">
    <property type="protein sequence ID" value="SZF00238.1"/>
    <property type="molecule type" value="Genomic_DNA"/>
</dbReference>
<organism evidence="3 4">
    <name type="scientific">Blumeria hordei</name>
    <name type="common">Barley powdery mildew</name>
    <name type="synonym">Blumeria graminis f. sp. hordei</name>
    <dbReference type="NCBI Taxonomy" id="2867405"/>
    <lineage>
        <taxon>Eukaryota</taxon>
        <taxon>Fungi</taxon>
        <taxon>Dikarya</taxon>
        <taxon>Ascomycota</taxon>
        <taxon>Pezizomycotina</taxon>
        <taxon>Leotiomycetes</taxon>
        <taxon>Erysiphales</taxon>
        <taxon>Erysiphaceae</taxon>
        <taxon>Blumeria</taxon>
    </lineage>
</organism>
<feature type="compositionally biased region" description="Polar residues" evidence="1">
    <location>
        <begin position="342"/>
        <end position="370"/>
    </location>
</feature>
<feature type="compositionally biased region" description="Polar residues" evidence="1">
    <location>
        <begin position="456"/>
        <end position="468"/>
    </location>
</feature>
<evidence type="ECO:0000256" key="1">
    <source>
        <dbReference type="SAM" id="MobiDB-lite"/>
    </source>
</evidence>
<feature type="compositionally biased region" description="Basic residues" evidence="1">
    <location>
        <begin position="193"/>
        <end position="203"/>
    </location>
</feature>
<reference evidence="3 4" key="1">
    <citation type="submission" date="2017-11" db="EMBL/GenBank/DDBJ databases">
        <authorList>
            <person name="Kracher B."/>
        </authorList>
    </citation>
    <scope>NUCLEOTIDE SEQUENCE [LARGE SCALE GENOMIC DNA]</scope>
    <source>
        <strain evidence="3 4">RACE1</strain>
    </source>
</reference>
<feature type="compositionally biased region" description="Basic and acidic residues" evidence="1">
    <location>
        <begin position="390"/>
        <end position="399"/>
    </location>
</feature>
<feature type="compositionally biased region" description="Polar residues" evidence="1">
    <location>
        <begin position="421"/>
        <end position="433"/>
    </location>
</feature>
<sequence>MVKICLLSTVIAFLYATNSSAIHFLVNDAKFTAVFDPTVFRNVPVKYMYSIEYYCSHTHQYDQKQIDNVITYAKAIFHIRKKYKRERPIKWYPVKKYINGFLKKGPFRIQPISPGSDIPPTDETLYKDYVIMDFDFNFITIIYFAGGNSDHMYFNECYPLSLKRMISEVSIYNPGTNLMLPNADELKRIKTLRKPENRKRRKNSVQIQKMIDPSKDKMHPVKILSNTSNSNQLDESSSSRSHPIYSDDNDKIVSNITPSKELPLGSEQNSEPSRSIPMTVGKDDKENSPYPNPMPVSPDLNKAIGNPVQMSRSASPIRQEPLEVGRGRSRSRSSHQTENRNAESPTLRSASPNPSHDAKIQNQDSNSISPNIKHLPEMDSSGSSSGSLESNKEEERSYHEAQPNSPEEEHKIKLELGDTSKFPSLQEAQQSKSSPKRGDINNTRWPRLERKKNVAGNANKQVKTTTNKARYSVLDTITDKNLNNNLE</sequence>
<evidence type="ECO:0000313" key="3">
    <source>
        <dbReference type="EMBL" id="SZF00238.1"/>
    </source>
</evidence>
<dbReference type="AlphaFoldDB" id="A0A383UKH6"/>
<feature type="signal peptide" evidence="2">
    <location>
        <begin position="1"/>
        <end position="21"/>
    </location>
</feature>
<feature type="compositionally biased region" description="Low complexity" evidence="1">
    <location>
        <begin position="228"/>
        <end position="241"/>
    </location>
</feature>
<gene>
    <name evidence="3" type="ORF">BLGHR1_10969</name>
</gene>
<dbReference type="VEuPathDB" id="FungiDB:BLGHR1_10969"/>